<dbReference type="GO" id="GO:0005886">
    <property type="term" value="C:plasma membrane"/>
    <property type="evidence" value="ECO:0007669"/>
    <property type="project" value="TreeGrafter"/>
</dbReference>
<evidence type="ECO:0000259" key="1">
    <source>
        <dbReference type="Pfam" id="PF01814"/>
    </source>
</evidence>
<dbReference type="Pfam" id="PF01814">
    <property type="entry name" value="Hemerythrin"/>
    <property type="match status" value="1"/>
</dbReference>
<protein>
    <submittedName>
        <fullName evidence="2">DUF438 domain-containing protein</fullName>
    </submittedName>
</protein>
<dbReference type="InterPro" id="IPR035965">
    <property type="entry name" value="PAS-like_dom_sf"/>
</dbReference>
<dbReference type="RefSeq" id="WP_197547731.1">
    <property type="nucleotide sequence ID" value="NZ_CP063164.1"/>
</dbReference>
<dbReference type="AlphaFoldDB" id="A0A7M1S2T9"/>
<dbReference type="EMBL" id="CP063164">
    <property type="protein sequence ID" value="QOR61059.1"/>
    <property type="molecule type" value="Genomic_DNA"/>
</dbReference>
<accession>A0A7M1S2T9</accession>
<evidence type="ECO:0000313" key="2">
    <source>
        <dbReference type="EMBL" id="QOR61059.1"/>
    </source>
</evidence>
<proteinExistence type="predicted"/>
<dbReference type="Gene3D" id="1.20.120.520">
    <property type="entry name" value="nmb1532 protein domain like"/>
    <property type="match status" value="1"/>
</dbReference>
<evidence type="ECO:0000313" key="3">
    <source>
        <dbReference type="Proteomes" id="UP000595074"/>
    </source>
</evidence>
<dbReference type="PANTHER" id="PTHR39966:SF3">
    <property type="entry name" value="DUF438 DOMAIN-CONTAINING PROTEIN"/>
    <property type="match status" value="1"/>
</dbReference>
<dbReference type="PANTHER" id="PTHR39966">
    <property type="entry name" value="BLL2471 PROTEIN-RELATED"/>
    <property type="match status" value="1"/>
</dbReference>
<feature type="domain" description="Hemerythrin-like" evidence="1">
    <location>
        <begin position="21"/>
        <end position="138"/>
    </location>
</feature>
<organism evidence="2 3">
    <name type="scientific">Sulfurovum indicum</name>
    <dbReference type="NCBI Taxonomy" id="2779528"/>
    <lineage>
        <taxon>Bacteria</taxon>
        <taxon>Pseudomonadati</taxon>
        <taxon>Campylobacterota</taxon>
        <taxon>Epsilonproteobacteria</taxon>
        <taxon>Campylobacterales</taxon>
        <taxon>Sulfurovaceae</taxon>
        <taxon>Sulfurovum</taxon>
    </lineage>
</organism>
<keyword evidence="3" id="KW-1185">Reference proteome</keyword>
<dbReference type="InterPro" id="IPR012312">
    <property type="entry name" value="Hemerythrin-like"/>
</dbReference>
<dbReference type="Proteomes" id="UP000595074">
    <property type="component" value="Chromosome"/>
</dbReference>
<name>A0A7M1S2T9_9BACT</name>
<dbReference type="KEGG" id="sinu:IMZ28_06210"/>
<dbReference type="SUPFAM" id="SSF55785">
    <property type="entry name" value="PYP-like sensor domain (PAS domain)"/>
    <property type="match status" value="1"/>
</dbReference>
<dbReference type="Gene3D" id="3.30.450.20">
    <property type="entry name" value="PAS domain"/>
    <property type="match status" value="1"/>
</dbReference>
<sequence length="328" mass="38933">MSEFLNNNRSPFEGQYPDGHPVRTYLEENLLIRTLINELRSLNIPEDLELFKELFNRLGKVELHFARKENQLFPYLEKHGWTSPSQNMWAFHDQIREEIKETRRAIESNDIVTLMMNSQQVFHSLEHIMQVEEGRLLPNAMRLLSEEEWKEFKEGDREIGWMFDTPPTPYPEDAYVHPGEDTKRKKLPFGIEDKTHYDEGYLTPEQVNSIFRILPVDITYVNEHDQVVFYNRGEDRVFPRSAGIIGREVKFCHPPKSVDQVLRILEEFKAGRQDLAEFWIQFKGKFIHIQYFAVRDNDGTYRGVIEMSQDVTHVRELEGEQRLLDWDS</sequence>
<dbReference type="Pfam" id="PF13596">
    <property type="entry name" value="PAS_10"/>
    <property type="match status" value="1"/>
</dbReference>
<gene>
    <name evidence="2" type="ORF">IMZ28_06210</name>
</gene>
<reference evidence="2 3" key="1">
    <citation type="submission" date="2020-10" db="EMBL/GenBank/DDBJ databases">
        <title>The genome of sulfurovum sp.</title>
        <authorList>
            <person name="Xie S."/>
            <person name="Shao Z."/>
            <person name="Jiang L."/>
        </authorList>
    </citation>
    <scope>NUCLEOTIDE SEQUENCE [LARGE SCALE GENOMIC DNA]</scope>
    <source>
        <strain evidence="2 3">ST-419</strain>
    </source>
</reference>